<dbReference type="EMBL" id="FOJA01000001">
    <property type="protein sequence ID" value="SEW01130.1"/>
    <property type="molecule type" value="Genomic_DNA"/>
</dbReference>
<dbReference type="STRING" id="355548.SAMN04487945_0897"/>
<organism evidence="1 2">
    <name type="scientific">Halobacterium jilantaiense</name>
    <dbReference type="NCBI Taxonomy" id="355548"/>
    <lineage>
        <taxon>Archaea</taxon>
        <taxon>Methanobacteriati</taxon>
        <taxon>Methanobacteriota</taxon>
        <taxon>Stenosarchaea group</taxon>
        <taxon>Halobacteria</taxon>
        <taxon>Halobacteriales</taxon>
        <taxon>Halobacteriaceae</taxon>
        <taxon>Halobacterium</taxon>
    </lineage>
</organism>
<protein>
    <submittedName>
        <fullName evidence="1">Uncharacterized protein</fullName>
    </submittedName>
</protein>
<keyword evidence="2" id="KW-1185">Reference proteome</keyword>
<dbReference type="AlphaFoldDB" id="A0A1I0NI63"/>
<evidence type="ECO:0000313" key="1">
    <source>
        <dbReference type="EMBL" id="SEW01130.1"/>
    </source>
</evidence>
<dbReference type="OrthoDB" id="350160at2157"/>
<dbReference type="Proteomes" id="UP000198518">
    <property type="component" value="Unassembled WGS sequence"/>
</dbReference>
<sequence length="636" mass="70849">MPVLHEYSDSYPKSGYYVNVNWSAPHPYPLQTPAITARIYRSLGFQPGDAVPNELTSRLFNAGLHWTGSTGTGDPAKQTDLNPIDDTDIPELDSESLDHVYYILNEAPNHADIDELNPSAVDDLKSELSSLRPNSNPDSDSLSERTVTALDDLRDDQSVSREQAEELRAACSHPPTFDSSVYEFVRNHPITPRAFEVNKHGSPSFTFSTTDVTWNLADCRPDSLSFDWPVTIAPGTDREFGLRVTNDELVRVVHDGHHLSTQQATDLITILPCLLWTLHLVDDYSLSDRWTITDVKAKLPEPQREWLDDQIRASLSALGQEPNKTDGIIVDRPDQYLGRIRTRDKSTVCMAVNALPDDAEVGDTASFDVDHRYDTYYATNITLSEKAPNTGREIEISTGDETHSFRLPSSSTPEPKRKLAATLSTAIETVGPTAALKTDVFQRFITDIEINDPDIRDRLLQRLLAGTPFHPGTFPELVTNLNAHHRLPDKPLSFHLLPIAACTAVFYDAIDTQAILDECDNQGDTTILYHRDGNTVLVGNELLWHGIANALQTIPDPLKAAIGAESLHHARFVPRTIAALSEQQFYRTISRPFVEDILQAGIQKSGLNALYLPDNEVEESDNILKEIKPDFMQGEN</sequence>
<accession>A0A1I0NI63</accession>
<gene>
    <name evidence="1" type="ORF">SAMN04487945_0897</name>
</gene>
<reference evidence="1 2" key="1">
    <citation type="submission" date="2016-10" db="EMBL/GenBank/DDBJ databases">
        <authorList>
            <person name="de Groot N.N."/>
        </authorList>
    </citation>
    <scope>NUCLEOTIDE SEQUENCE [LARGE SCALE GENOMIC DNA]</scope>
    <source>
        <strain evidence="1 2">CGMCC 1.5337</strain>
    </source>
</reference>
<name>A0A1I0NI63_9EURY</name>
<proteinExistence type="predicted"/>
<evidence type="ECO:0000313" key="2">
    <source>
        <dbReference type="Proteomes" id="UP000198518"/>
    </source>
</evidence>
<dbReference type="RefSeq" id="WP_143052146.1">
    <property type="nucleotide sequence ID" value="NZ_FOJA01000001.1"/>
</dbReference>